<evidence type="ECO:0000313" key="11">
    <source>
        <dbReference type="Proteomes" id="UP000070491"/>
    </source>
</evidence>
<keyword evidence="2" id="KW-0004">4Fe-4S</keyword>
<dbReference type="InterPro" id="IPR004042">
    <property type="entry name" value="Intein_endonuc_central"/>
</dbReference>
<dbReference type="InterPro" id="IPR006141">
    <property type="entry name" value="Intein_N"/>
</dbReference>
<dbReference type="GO" id="GO:0016539">
    <property type="term" value="P:intein-mediated protein splicing"/>
    <property type="evidence" value="ECO:0007669"/>
    <property type="project" value="InterPro"/>
</dbReference>
<dbReference type="InterPro" id="IPR036844">
    <property type="entry name" value="Hint_dom_sf"/>
</dbReference>
<dbReference type="InterPro" id="IPR034457">
    <property type="entry name" value="Organic_radical-activating"/>
</dbReference>
<dbReference type="CDD" id="cd00081">
    <property type="entry name" value="Hint"/>
    <property type="match status" value="1"/>
</dbReference>
<dbReference type="PROSITE" id="PS50819">
    <property type="entry name" value="INTEIN_ENDONUCLEASE"/>
    <property type="match status" value="1"/>
</dbReference>
<keyword evidence="4" id="KW-0479">Metal-binding</keyword>
<dbReference type="InterPro" id="IPR003587">
    <property type="entry name" value="Hint_dom_N"/>
</dbReference>
<protein>
    <recommendedName>
        <fullName evidence="9">DOD-type homing endonuclease domain-containing protein</fullName>
    </recommendedName>
</protein>
<keyword evidence="11" id="KW-1185">Reference proteome</keyword>
<evidence type="ECO:0000256" key="1">
    <source>
        <dbReference type="ARBA" id="ARBA00001966"/>
    </source>
</evidence>
<dbReference type="InterPro" id="IPR027434">
    <property type="entry name" value="Homing_endonucl"/>
</dbReference>
<dbReference type="SUPFAM" id="SSF51294">
    <property type="entry name" value="Hedgehog/intein (Hint) domain"/>
    <property type="match status" value="1"/>
</dbReference>
<dbReference type="PANTHER" id="PTHR30352">
    <property type="entry name" value="PYRUVATE FORMATE-LYASE-ACTIVATING ENZYME"/>
    <property type="match status" value="1"/>
</dbReference>
<dbReference type="SMART" id="SM00306">
    <property type="entry name" value="HintN"/>
    <property type="match status" value="1"/>
</dbReference>
<proteinExistence type="predicted"/>
<dbReference type="PROSITE" id="PS50817">
    <property type="entry name" value="INTEIN_N_TER"/>
    <property type="match status" value="1"/>
</dbReference>
<dbReference type="GO" id="GO:0051539">
    <property type="term" value="F:4 iron, 4 sulfur cluster binding"/>
    <property type="evidence" value="ECO:0007669"/>
    <property type="project" value="UniProtKB-KW"/>
</dbReference>
<evidence type="ECO:0000256" key="8">
    <source>
        <dbReference type="ARBA" id="ARBA00023014"/>
    </source>
</evidence>
<dbReference type="Gene3D" id="3.10.28.10">
    <property type="entry name" value="Homing endonucleases"/>
    <property type="match status" value="1"/>
</dbReference>
<evidence type="ECO:0000313" key="10">
    <source>
        <dbReference type="EMBL" id="KXB06155.1"/>
    </source>
</evidence>
<gene>
    <name evidence="10" type="ORF">AKJ53_01260</name>
</gene>
<dbReference type="PRINTS" id="PR00379">
    <property type="entry name" value="INTEIN"/>
</dbReference>
<name>A0A133VI70_9EURY</name>
<dbReference type="InterPro" id="IPR004860">
    <property type="entry name" value="LAGLIDADG_dom"/>
</dbReference>
<comment type="cofactor">
    <cofactor evidence="1">
        <name>[4Fe-4S] cluster</name>
        <dbReference type="ChEBI" id="CHEBI:49883"/>
    </cofactor>
</comment>
<evidence type="ECO:0000256" key="6">
    <source>
        <dbReference type="ARBA" id="ARBA00023000"/>
    </source>
</evidence>
<evidence type="ECO:0000256" key="3">
    <source>
        <dbReference type="ARBA" id="ARBA00022691"/>
    </source>
</evidence>
<dbReference type="Proteomes" id="UP000070491">
    <property type="component" value="Unassembled WGS sequence"/>
</dbReference>
<comment type="caution">
    <text evidence="10">The sequence shown here is derived from an EMBL/GenBank/DDBJ whole genome shotgun (WGS) entry which is preliminary data.</text>
</comment>
<keyword evidence="8" id="KW-0411">Iron-sulfur</keyword>
<dbReference type="GO" id="GO:0004519">
    <property type="term" value="F:endonuclease activity"/>
    <property type="evidence" value="ECO:0007669"/>
    <property type="project" value="InterPro"/>
</dbReference>
<accession>A0A133VI70</accession>
<evidence type="ECO:0000259" key="9">
    <source>
        <dbReference type="PROSITE" id="PS50819"/>
    </source>
</evidence>
<sequence length="448" mass="51655">MQKEAKFWEEKEENNIKCVLCPRECVIPPGDTGYCRGRKNIDGKLYTIVYGEATSAIPDPIEKKPLYHFHPGSRVFSMSTAGCNFECKHCFTPETPVVTNTGVTPIRRIFESSENSQVLTHRNQFSSIEKCFKHDYNGRIVNINPFYLPPIRCTPDHELFATKNPEENNIRKVKASKLTRDHFLLVPKASFQNKEKINTREILEKFEATPFKRDRKVSHKDFTKMRRMKAEGRTSKEIGDFFSLHPAYVRTLFVKVRREGKETFKNEHRSSVIEKDGRILFKNEKNEGLARHLEITPSLARLLGIYCAEGCVRKVTGRPNTFNIVLSFGPNERKLIDETKRLFLEVFGVEPVEREETTARKLFIERTSLAILFKVLCGDKAEDKRVPSFIFSKRKSIVGPFLRGYFEGDGSFKEKYADVSTISEELALGVYQLLLNHGVLPSFYKYNP</sequence>
<keyword evidence="5" id="KW-0068">Autocatalytic cleavage</keyword>
<dbReference type="InterPro" id="IPR006142">
    <property type="entry name" value="INTEIN"/>
</dbReference>
<evidence type="ECO:0000256" key="7">
    <source>
        <dbReference type="ARBA" id="ARBA00023004"/>
    </source>
</evidence>
<reference evidence="10 11" key="1">
    <citation type="journal article" date="2016" name="Sci. Rep.">
        <title>Metabolic traits of an uncultured archaeal lineage -MSBL1- from brine pools of the Red Sea.</title>
        <authorList>
            <person name="Mwirichia R."/>
            <person name="Alam I."/>
            <person name="Rashid M."/>
            <person name="Vinu M."/>
            <person name="Ba-Alawi W."/>
            <person name="Anthony Kamau A."/>
            <person name="Kamanda Ngugi D."/>
            <person name="Goker M."/>
            <person name="Klenk H.P."/>
            <person name="Bajic V."/>
            <person name="Stingl U."/>
        </authorList>
    </citation>
    <scope>NUCLEOTIDE SEQUENCE [LARGE SCALE GENOMIC DNA]</scope>
    <source>
        <strain evidence="10">SCGC-AAA382F02</strain>
    </source>
</reference>
<keyword evidence="3" id="KW-0949">S-adenosyl-L-methionine</keyword>
<dbReference type="SUPFAM" id="SSF55608">
    <property type="entry name" value="Homing endonucleases"/>
    <property type="match status" value="1"/>
</dbReference>
<keyword evidence="7" id="KW-0408">Iron</keyword>
<dbReference type="AlphaFoldDB" id="A0A133VI70"/>
<feature type="non-terminal residue" evidence="10">
    <location>
        <position position="448"/>
    </location>
</feature>
<dbReference type="PANTHER" id="PTHR30352:SF5">
    <property type="entry name" value="PYRUVATE FORMATE-LYASE 1-ACTIVATING ENZYME"/>
    <property type="match status" value="1"/>
</dbReference>
<keyword evidence="6" id="KW-0651">Protein splicing</keyword>
<evidence type="ECO:0000256" key="5">
    <source>
        <dbReference type="ARBA" id="ARBA00022813"/>
    </source>
</evidence>
<dbReference type="GO" id="GO:0046872">
    <property type="term" value="F:metal ion binding"/>
    <property type="evidence" value="ECO:0007669"/>
    <property type="project" value="UniProtKB-KW"/>
</dbReference>
<dbReference type="Gene3D" id="2.170.16.10">
    <property type="entry name" value="Hedgehog/Intein (Hint) domain"/>
    <property type="match status" value="1"/>
</dbReference>
<evidence type="ECO:0000256" key="4">
    <source>
        <dbReference type="ARBA" id="ARBA00022723"/>
    </source>
</evidence>
<dbReference type="Pfam" id="PF14528">
    <property type="entry name" value="LAGLIDADG_3"/>
    <property type="match status" value="1"/>
</dbReference>
<organism evidence="10 11">
    <name type="scientific">candidate division MSBL1 archaeon SCGC-AAA382F02</name>
    <dbReference type="NCBI Taxonomy" id="1698282"/>
    <lineage>
        <taxon>Archaea</taxon>
        <taxon>Methanobacteriati</taxon>
        <taxon>Methanobacteriota</taxon>
        <taxon>candidate division MSBL1</taxon>
    </lineage>
</organism>
<feature type="domain" description="DOD-type homing endonuclease" evidence="9">
    <location>
        <begin position="302"/>
        <end position="439"/>
    </location>
</feature>
<dbReference type="EMBL" id="LHYG01000013">
    <property type="protein sequence ID" value="KXB06155.1"/>
    <property type="molecule type" value="Genomic_DNA"/>
</dbReference>
<evidence type="ECO:0000256" key="2">
    <source>
        <dbReference type="ARBA" id="ARBA00022485"/>
    </source>
</evidence>